<dbReference type="InterPro" id="IPR029068">
    <property type="entry name" value="Glyas_Bleomycin-R_OHBP_Dase"/>
</dbReference>
<dbReference type="Gene3D" id="3.10.180.10">
    <property type="entry name" value="2,3-Dihydroxybiphenyl 1,2-Dioxygenase, domain 1"/>
    <property type="match status" value="2"/>
</dbReference>
<evidence type="ECO:0000313" key="2">
    <source>
        <dbReference type="EMBL" id="ATE78193.1"/>
    </source>
</evidence>
<dbReference type="Proteomes" id="UP000218385">
    <property type="component" value="Chromosome"/>
</dbReference>
<reference evidence="2 3" key="1">
    <citation type="submission" date="2017-09" db="EMBL/GenBank/DDBJ databases">
        <title>Complete Genome sequence of Lysobacter capsici KNU-15.</title>
        <authorList>
            <person name="Kim M.-C."/>
            <person name="Yi H."/>
            <person name="Lee D.-W."/>
            <person name="Shin J.-H."/>
        </authorList>
    </citation>
    <scope>NUCLEOTIDE SEQUENCE [LARGE SCALE GENOMIC DNA]</scope>
    <source>
        <strain evidence="2 3">KNU-15</strain>
    </source>
</reference>
<accession>A0AB33EHB6</accession>
<dbReference type="EMBL" id="CP023466">
    <property type="protein sequence ID" value="ATE78193.1"/>
    <property type="molecule type" value="Genomic_DNA"/>
</dbReference>
<sequence>MLNKQTDIVPAANAAGLSYVVYQVTDLFTAQRFLEDFGLTRVLITEDRLFMRGVGNEAYLYEARLGDCCTFIGAGFSVASLAELAALSLLPGSRPIEPCDGPGGGQQVRMLAPEGFEITALFGQQAVPLEATNSSQALNMNGAKARINSSVRIQRQAGNVLRLGHFVLRVKDHDAMVAWFNQRLGLIASDYLVSSPDSKRPLATFLRCDHGQNLVDHHCLFVIGAGETGVHHCSFEVQDFDALASSHDYLEQCGARLVCGIGRHLLGSQIYDYWLDPFGFRVEHYTDGDVVDAEHRPGFHAVTAEETTQWGMPPPPDFFT</sequence>
<dbReference type="InterPro" id="IPR004360">
    <property type="entry name" value="Glyas_Fos-R_dOase_dom"/>
</dbReference>
<dbReference type="AlphaFoldDB" id="A0AB33EHB6"/>
<dbReference type="Pfam" id="PF00903">
    <property type="entry name" value="Glyoxalase"/>
    <property type="match status" value="1"/>
</dbReference>
<evidence type="ECO:0000259" key="1">
    <source>
        <dbReference type="PROSITE" id="PS51819"/>
    </source>
</evidence>
<proteinExistence type="predicted"/>
<feature type="domain" description="VOC" evidence="1">
    <location>
        <begin position="162"/>
        <end position="287"/>
    </location>
</feature>
<gene>
    <name evidence="2" type="ORF">CNN82_17800</name>
</gene>
<organism evidence="2 3">
    <name type="scientific">Pseudomonas frederiksbergensis</name>
    <dbReference type="NCBI Taxonomy" id="104087"/>
    <lineage>
        <taxon>Bacteria</taxon>
        <taxon>Pseudomonadati</taxon>
        <taxon>Pseudomonadota</taxon>
        <taxon>Gammaproteobacteria</taxon>
        <taxon>Pseudomonadales</taxon>
        <taxon>Pseudomonadaceae</taxon>
        <taxon>Pseudomonas</taxon>
    </lineage>
</organism>
<evidence type="ECO:0000313" key="3">
    <source>
        <dbReference type="Proteomes" id="UP000218385"/>
    </source>
</evidence>
<dbReference type="PROSITE" id="PS51819">
    <property type="entry name" value="VOC"/>
    <property type="match status" value="1"/>
</dbReference>
<protein>
    <submittedName>
        <fullName evidence="2">2,4,5-trihydroxytoluene oxygenase</fullName>
    </submittedName>
</protein>
<dbReference type="RefSeq" id="WP_096480481.1">
    <property type="nucleotide sequence ID" value="NZ_CP023466.1"/>
</dbReference>
<name>A0AB33EHB6_9PSED</name>
<dbReference type="SUPFAM" id="SSF54593">
    <property type="entry name" value="Glyoxalase/Bleomycin resistance protein/Dihydroxybiphenyl dioxygenase"/>
    <property type="match status" value="1"/>
</dbReference>
<dbReference type="InterPro" id="IPR037523">
    <property type="entry name" value="VOC_core"/>
</dbReference>